<comment type="caution">
    <text evidence="1">The sequence shown here is derived from an EMBL/GenBank/DDBJ whole genome shotgun (WGS) entry which is preliminary data.</text>
</comment>
<evidence type="ECO:0000313" key="2">
    <source>
        <dbReference type="Proteomes" id="UP001056120"/>
    </source>
</evidence>
<reference evidence="2" key="1">
    <citation type="journal article" date="2022" name="Mol. Ecol. Resour.">
        <title>The genomes of chicory, endive, great burdock and yacon provide insights into Asteraceae palaeo-polyploidization history and plant inulin production.</title>
        <authorList>
            <person name="Fan W."/>
            <person name="Wang S."/>
            <person name="Wang H."/>
            <person name="Wang A."/>
            <person name="Jiang F."/>
            <person name="Liu H."/>
            <person name="Zhao H."/>
            <person name="Xu D."/>
            <person name="Zhang Y."/>
        </authorList>
    </citation>
    <scope>NUCLEOTIDE SEQUENCE [LARGE SCALE GENOMIC DNA]</scope>
    <source>
        <strain evidence="2">cv. Yunnan</strain>
    </source>
</reference>
<dbReference type="EMBL" id="CM042033">
    <property type="protein sequence ID" value="KAI3774545.1"/>
    <property type="molecule type" value="Genomic_DNA"/>
</dbReference>
<proteinExistence type="predicted"/>
<dbReference type="Proteomes" id="UP001056120">
    <property type="component" value="Linkage Group LG16"/>
</dbReference>
<keyword evidence="2" id="KW-1185">Reference proteome</keyword>
<accession>A0ACB9FUR5</accession>
<gene>
    <name evidence="1" type="ORF">L1987_49103</name>
</gene>
<sequence>MGSRNSHAPLFLWYTLNRKGYRGFQKEVQKCLRNAHYLRGRLTGSGIGSMLNELSSTVVFERPQDEEFTRKWQLACQGNIAHVVVMPNITIEKLDAFVNELIEKRAVWYQNGKVKSPCVASEIGEANCLCVLHK</sequence>
<reference evidence="1 2" key="2">
    <citation type="journal article" date="2022" name="Mol. Ecol. Resour.">
        <title>The genomes of chicory, endive, great burdock and yacon provide insights into Asteraceae paleo-polyploidization history and plant inulin production.</title>
        <authorList>
            <person name="Fan W."/>
            <person name="Wang S."/>
            <person name="Wang H."/>
            <person name="Wang A."/>
            <person name="Jiang F."/>
            <person name="Liu H."/>
            <person name="Zhao H."/>
            <person name="Xu D."/>
            <person name="Zhang Y."/>
        </authorList>
    </citation>
    <scope>NUCLEOTIDE SEQUENCE [LARGE SCALE GENOMIC DNA]</scope>
    <source>
        <strain evidence="2">cv. Yunnan</strain>
        <tissue evidence="1">Leaves</tissue>
    </source>
</reference>
<organism evidence="1 2">
    <name type="scientific">Smallanthus sonchifolius</name>
    <dbReference type="NCBI Taxonomy" id="185202"/>
    <lineage>
        <taxon>Eukaryota</taxon>
        <taxon>Viridiplantae</taxon>
        <taxon>Streptophyta</taxon>
        <taxon>Embryophyta</taxon>
        <taxon>Tracheophyta</taxon>
        <taxon>Spermatophyta</taxon>
        <taxon>Magnoliopsida</taxon>
        <taxon>eudicotyledons</taxon>
        <taxon>Gunneridae</taxon>
        <taxon>Pentapetalae</taxon>
        <taxon>asterids</taxon>
        <taxon>campanulids</taxon>
        <taxon>Asterales</taxon>
        <taxon>Asteraceae</taxon>
        <taxon>Asteroideae</taxon>
        <taxon>Heliantheae alliance</taxon>
        <taxon>Millerieae</taxon>
        <taxon>Smallanthus</taxon>
    </lineage>
</organism>
<evidence type="ECO:0000313" key="1">
    <source>
        <dbReference type="EMBL" id="KAI3774545.1"/>
    </source>
</evidence>
<protein>
    <submittedName>
        <fullName evidence="1">Uncharacterized protein</fullName>
    </submittedName>
</protein>
<name>A0ACB9FUR5_9ASTR</name>